<dbReference type="PANTHER" id="PTHR32308">
    <property type="entry name" value="LYASE BETA SUBUNIT, PUTATIVE (AFU_ORTHOLOGUE AFUA_4G13030)-RELATED"/>
    <property type="match status" value="1"/>
</dbReference>
<dbReference type="AlphaFoldDB" id="A0A6J6C4C3"/>
<dbReference type="GO" id="GO:0003824">
    <property type="term" value="F:catalytic activity"/>
    <property type="evidence" value="ECO:0007669"/>
    <property type="project" value="InterPro"/>
</dbReference>
<evidence type="ECO:0000313" key="5">
    <source>
        <dbReference type="EMBL" id="CAB4546142.1"/>
    </source>
</evidence>
<dbReference type="InterPro" id="IPR015813">
    <property type="entry name" value="Pyrv/PenolPyrv_kinase-like_dom"/>
</dbReference>
<dbReference type="Gene3D" id="3.20.20.60">
    <property type="entry name" value="Phosphoenolpyruvate-binding domains"/>
    <property type="match status" value="1"/>
</dbReference>
<proteinExistence type="predicted"/>
<organism evidence="5">
    <name type="scientific">freshwater metagenome</name>
    <dbReference type="NCBI Taxonomy" id="449393"/>
    <lineage>
        <taxon>unclassified sequences</taxon>
        <taxon>metagenomes</taxon>
        <taxon>ecological metagenomes</taxon>
    </lineage>
</organism>
<evidence type="ECO:0000256" key="2">
    <source>
        <dbReference type="ARBA" id="ARBA00022723"/>
    </source>
</evidence>
<dbReference type="InterPro" id="IPR040442">
    <property type="entry name" value="Pyrv_kinase-like_dom_sf"/>
</dbReference>
<dbReference type="Pfam" id="PF03328">
    <property type="entry name" value="HpcH_HpaI"/>
    <property type="match status" value="1"/>
</dbReference>
<evidence type="ECO:0000256" key="3">
    <source>
        <dbReference type="ARBA" id="ARBA00022842"/>
    </source>
</evidence>
<evidence type="ECO:0000259" key="4">
    <source>
        <dbReference type="Pfam" id="PF03328"/>
    </source>
</evidence>
<dbReference type="InterPro" id="IPR005000">
    <property type="entry name" value="Aldolase/citrate-lyase_domain"/>
</dbReference>
<dbReference type="GO" id="GO:0000287">
    <property type="term" value="F:magnesium ion binding"/>
    <property type="evidence" value="ECO:0007669"/>
    <property type="project" value="TreeGrafter"/>
</dbReference>
<name>A0A6J6C4C3_9ZZZZ</name>
<protein>
    <submittedName>
        <fullName evidence="5">Unannotated protein</fullName>
    </submittedName>
</protein>
<comment type="cofactor">
    <cofactor evidence="1">
        <name>Mg(2+)</name>
        <dbReference type="ChEBI" id="CHEBI:18420"/>
    </cofactor>
</comment>
<gene>
    <name evidence="5" type="ORF">UFOPK1493_00692</name>
</gene>
<evidence type="ECO:0000256" key="1">
    <source>
        <dbReference type="ARBA" id="ARBA00001946"/>
    </source>
</evidence>
<keyword evidence="3" id="KW-0460">Magnesium</keyword>
<dbReference type="EMBL" id="CAEZSR010000015">
    <property type="protein sequence ID" value="CAB4546142.1"/>
    <property type="molecule type" value="Genomic_DNA"/>
</dbReference>
<reference evidence="5" key="1">
    <citation type="submission" date="2020-05" db="EMBL/GenBank/DDBJ databases">
        <authorList>
            <person name="Chiriac C."/>
            <person name="Salcher M."/>
            <person name="Ghai R."/>
            <person name="Kavagutti S V."/>
        </authorList>
    </citation>
    <scope>NUCLEOTIDE SEQUENCE</scope>
</reference>
<dbReference type="PIRSF" id="PIRSF015582">
    <property type="entry name" value="Cit_lyase_B"/>
    <property type="match status" value="1"/>
</dbReference>
<feature type="domain" description="HpcH/HpaI aldolase/citrate lyase" evidence="4">
    <location>
        <begin position="4"/>
        <end position="212"/>
    </location>
</feature>
<dbReference type="PANTHER" id="PTHR32308:SF0">
    <property type="entry name" value="HPCH_HPAI ALDOLASE_CITRATE LYASE DOMAIN-CONTAINING PROTEIN"/>
    <property type="match status" value="1"/>
</dbReference>
<dbReference type="SUPFAM" id="SSF51621">
    <property type="entry name" value="Phosphoenolpyruvate/pyruvate domain"/>
    <property type="match status" value="1"/>
</dbReference>
<accession>A0A6J6C4C3</accession>
<dbReference type="GO" id="GO:0006107">
    <property type="term" value="P:oxaloacetate metabolic process"/>
    <property type="evidence" value="ECO:0007669"/>
    <property type="project" value="TreeGrafter"/>
</dbReference>
<dbReference type="InterPro" id="IPR011206">
    <property type="entry name" value="Citrate_lyase_beta/mcl1/mcl2"/>
</dbReference>
<sequence length="271" mass="28490">MTNRSFLYVPGDRPDRVAKAMASSADAVIVDLEDAVKPDRKDDARAVVRACAARTTGEVWVRVGSGDDLPRDLAAVAVPAVAELVHGVVVAKCETTAVLDQVVAALGEHVAVAALVESARAVRRLDDLVAHPAVVQCHLGEVDLLAELGAHGDGGEELLRHVRAELVVASVAAGRLAPIGGVHLAIDDLDALERTSRRLAETGFAGRAVIHPSHCDPVHAAFGPGPAEVAWARDVLDRWDAATDGAIRAADGTMIDEAVVVRARRVLDSRR</sequence>
<keyword evidence="2" id="KW-0479">Metal-binding</keyword>